<name>A0A979GZR6_CHIPD</name>
<reference evidence="3" key="1">
    <citation type="submission" date="2009-08" db="EMBL/GenBank/DDBJ databases">
        <title>The complete genome of Chitinophaga pinensis DSM 2588.</title>
        <authorList>
            <consortium name="US DOE Joint Genome Institute (JGI-PGF)"/>
            <person name="Lucas S."/>
            <person name="Copeland A."/>
            <person name="Lapidus A."/>
            <person name="Glavina del Rio T."/>
            <person name="Dalin E."/>
            <person name="Tice H."/>
            <person name="Bruce D."/>
            <person name="Goodwin L."/>
            <person name="Pitluck S."/>
            <person name="Kyrpides N."/>
            <person name="Mavromatis K."/>
            <person name="Ivanova N."/>
            <person name="Mikhailova N."/>
            <person name="Sims D."/>
            <person name="Meinche L."/>
            <person name="Brettin T."/>
            <person name="Detter J.C."/>
            <person name="Han C."/>
            <person name="Larimer F."/>
            <person name="Land M."/>
            <person name="Hauser L."/>
            <person name="Markowitz V."/>
            <person name="Cheng J.-F."/>
            <person name="Hugenholtz P."/>
            <person name="Woyke T."/>
            <person name="Wu D."/>
            <person name="Spring S."/>
            <person name="Klenk H.-P."/>
            <person name="Eisen J.A."/>
        </authorList>
    </citation>
    <scope>NUCLEOTIDE SEQUENCE [LARGE SCALE GENOMIC DNA]</scope>
    <source>
        <strain evidence="3">ATCC 43595 / DSM 2588 / LMG 13176 / NBRC 15968 / NCIMB 11800 / UQM 2034</strain>
    </source>
</reference>
<organism evidence="2 3">
    <name type="scientific">Chitinophaga pinensis (strain ATCC 43595 / DSM 2588 / LMG 13176 / NBRC 15968 / NCIMB 11800 / UQM 2034)</name>
    <dbReference type="NCBI Taxonomy" id="485918"/>
    <lineage>
        <taxon>Bacteria</taxon>
        <taxon>Pseudomonadati</taxon>
        <taxon>Bacteroidota</taxon>
        <taxon>Chitinophagia</taxon>
        <taxon>Chitinophagales</taxon>
        <taxon>Chitinophagaceae</taxon>
        <taxon>Chitinophaga</taxon>
    </lineage>
</organism>
<proteinExistence type="predicted"/>
<dbReference type="KEGG" id="cpi:Cpin_6745"/>
<feature type="chain" id="PRO_5037686458" evidence="1">
    <location>
        <begin position="23"/>
        <end position="248"/>
    </location>
</feature>
<keyword evidence="1" id="KW-0732">Signal</keyword>
<reference evidence="2 3" key="2">
    <citation type="journal article" date="2010" name="Stand. Genomic Sci.">
        <title>Complete genome sequence of Chitinophaga pinensis type strain (UQM 2034).</title>
        <authorList>
            <person name="Glavina Del Rio T."/>
            <person name="Abt B."/>
            <person name="Spring S."/>
            <person name="Lapidus A."/>
            <person name="Nolan M."/>
            <person name="Tice H."/>
            <person name="Copeland A."/>
            <person name="Cheng J.F."/>
            <person name="Chen F."/>
            <person name="Bruce D."/>
            <person name="Goodwin L."/>
            <person name="Pitluck S."/>
            <person name="Ivanova N."/>
            <person name="Mavromatis K."/>
            <person name="Mikhailova N."/>
            <person name="Pati A."/>
            <person name="Chen A."/>
            <person name="Palaniappan K."/>
            <person name="Land M."/>
            <person name="Hauser L."/>
            <person name="Chang Y.J."/>
            <person name="Jeffries C.D."/>
            <person name="Chain P."/>
            <person name="Saunders E."/>
            <person name="Detter J.C."/>
            <person name="Brettin T."/>
            <person name="Rohde M."/>
            <person name="Goker M."/>
            <person name="Bristow J."/>
            <person name="Eisen J.A."/>
            <person name="Markowitz V."/>
            <person name="Hugenholtz P."/>
            <person name="Kyrpides N.C."/>
            <person name="Klenk H.P."/>
            <person name="Lucas S."/>
        </authorList>
    </citation>
    <scope>NUCLEOTIDE SEQUENCE [LARGE SCALE GENOMIC DNA]</scope>
    <source>
        <strain evidence="3">ATCC 43595 / DSM 2588 / LMG 13176 / NBRC 15968 / NCIMB 11800 / UQM 2034</strain>
    </source>
</reference>
<dbReference type="EMBL" id="CP001699">
    <property type="protein sequence ID" value="ACU64146.1"/>
    <property type="molecule type" value="Genomic_DNA"/>
</dbReference>
<evidence type="ECO:0000313" key="2">
    <source>
        <dbReference type="EMBL" id="ACU64146.1"/>
    </source>
</evidence>
<protein>
    <submittedName>
        <fullName evidence="2">Uncharacterized protein</fullName>
    </submittedName>
</protein>
<sequence>MPVSFRYCMLFLLILITTTTAAQSKADIEKLAVTPKKSITLPIDYAISLPRPDVAHWDSDYNLYRHFMTPTVQKTQMGMAYEKDGVHIWMVVPSATPHAQLDTMMRITDPGQLVGTWRAVSHRRIHFQDSARYDKDEIVRKNTLMQEQNDDDVFLQISDKQLRLSAKEPGKQHFKREAGGRYVLDGGRYLLSYKLAKAGGAVSQVGIDKEGRLVMHSAIVEERKVPGSYIVYIAVINQFVYERVSEQP</sequence>
<evidence type="ECO:0000313" key="3">
    <source>
        <dbReference type="Proteomes" id="UP000002215"/>
    </source>
</evidence>
<feature type="signal peptide" evidence="1">
    <location>
        <begin position="1"/>
        <end position="22"/>
    </location>
</feature>
<evidence type="ECO:0000256" key="1">
    <source>
        <dbReference type="SAM" id="SignalP"/>
    </source>
</evidence>
<gene>
    <name evidence="2" type="ordered locus">Cpin_6745</name>
</gene>
<dbReference type="RefSeq" id="WP_012794309.1">
    <property type="nucleotide sequence ID" value="NC_013132.1"/>
</dbReference>
<accession>A0A979GZR6</accession>
<dbReference type="OrthoDB" id="881845at2"/>
<dbReference type="Proteomes" id="UP000002215">
    <property type="component" value="Chromosome"/>
</dbReference>
<dbReference type="AlphaFoldDB" id="A0A979GZR6"/>